<dbReference type="EMBL" id="CAMGYJ010000006">
    <property type="protein sequence ID" value="CAI0431332.1"/>
    <property type="molecule type" value="Genomic_DNA"/>
</dbReference>
<dbReference type="AlphaFoldDB" id="A0AAV0LAJ4"/>
<accession>A0AAV0LAJ4</accession>
<dbReference type="Proteomes" id="UP001154282">
    <property type="component" value="Unassembled WGS sequence"/>
</dbReference>
<evidence type="ECO:0000313" key="2">
    <source>
        <dbReference type="Proteomes" id="UP001154282"/>
    </source>
</evidence>
<sequence>MLRRCTKNLVLNFSALHRLQSHTPHSCFWLIISMLRRNSSSLWRLLIPIRIARYWLPKLHLKYHVPGACKAM</sequence>
<name>A0AAV0LAJ4_9ROSI</name>
<keyword evidence="2" id="KW-1185">Reference proteome</keyword>
<proteinExistence type="predicted"/>
<evidence type="ECO:0000313" key="1">
    <source>
        <dbReference type="EMBL" id="CAI0431332.1"/>
    </source>
</evidence>
<comment type="caution">
    <text evidence="1">The sequence shown here is derived from an EMBL/GenBank/DDBJ whole genome shotgun (WGS) entry which is preliminary data.</text>
</comment>
<reference evidence="1" key="1">
    <citation type="submission" date="2022-08" db="EMBL/GenBank/DDBJ databases">
        <authorList>
            <person name="Gutierrez-Valencia J."/>
        </authorList>
    </citation>
    <scope>NUCLEOTIDE SEQUENCE</scope>
</reference>
<gene>
    <name evidence="1" type="ORF">LITE_LOCUS22972</name>
</gene>
<organism evidence="1 2">
    <name type="scientific">Linum tenue</name>
    <dbReference type="NCBI Taxonomy" id="586396"/>
    <lineage>
        <taxon>Eukaryota</taxon>
        <taxon>Viridiplantae</taxon>
        <taxon>Streptophyta</taxon>
        <taxon>Embryophyta</taxon>
        <taxon>Tracheophyta</taxon>
        <taxon>Spermatophyta</taxon>
        <taxon>Magnoliopsida</taxon>
        <taxon>eudicotyledons</taxon>
        <taxon>Gunneridae</taxon>
        <taxon>Pentapetalae</taxon>
        <taxon>rosids</taxon>
        <taxon>fabids</taxon>
        <taxon>Malpighiales</taxon>
        <taxon>Linaceae</taxon>
        <taxon>Linum</taxon>
    </lineage>
</organism>
<protein>
    <submittedName>
        <fullName evidence="1">Uncharacterized protein</fullName>
    </submittedName>
</protein>